<reference evidence="1 2" key="1">
    <citation type="submission" date="2019-01" db="EMBL/GenBank/DDBJ databases">
        <title>Chengkuizengella sp. nov., isolated from deep-sea sediment of East Pacific Ocean.</title>
        <authorList>
            <person name="Yang J."/>
            <person name="Lai Q."/>
            <person name="Shao Z."/>
        </authorList>
    </citation>
    <scope>NUCLEOTIDE SEQUENCE [LARGE SCALE GENOMIC DNA]</scope>
    <source>
        <strain evidence="1 2">YPA3-1-1</strain>
    </source>
</reference>
<dbReference type="Pfam" id="PF13483">
    <property type="entry name" value="Lactamase_B_3"/>
    <property type="match status" value="1"/>
</dbReference>
<dbReference type="PANTHER" id="PTHR43546">
    <property type="entry name" value="UPF0173 METAL-DEPENDENT HYDROLASE MJ1163-RELATED"/>
    <property type="match status" value="1"/>
</dbReference>
<sequence length="257" mass="29204">MNLAYDIGYIFTLCERRFIMKSLKLMKSIPLFLFVIISSTLFTACIHSSNSNLDHTTLEYLGHSSIKIVTNEGKVIYIDPWSGENYDEPADIVLITHFHYDHSDIEKVEAKKDTVYITPSFDFEDKSTSSTFPSTKIAGIKIYAVPAYNEFHKKEESFGYILELGDVMLYHAGDTSNIEEMKLLSNLNITYALLPIDGIYNMDPIEATVVAKIINAEKVIPISTGEDGFYNEENIRMFNIENKEVLKPGDVIELIKE</sequence>
<dbReference type="SUPFAM" id="SSF56281">
    <property type="entry name" value="Metallo-hydrolase/oxidoreductase"/>
    <property type="match status" value="1"/>
</dbReference>
<name>A0A6N9PY24_9BACL</name>
<dbReference type="InterPro" id="IPR050114">
    <property type="entry name" value="UPF0173_UPF0282_UlaG_hydrolase"/>
</dbReference>
<gene>
    <name evidence="1" type="ORF">ERL59_02685</name>
</gene>
<evidence type="ECO:0000313" key="2">
    <source>
        <dbReference type="Proteomes" id="UP000448943"/>
    </source>
</evidence>
<keyword evidence="2" id="KW-1185">Reference proteome</keyword>
<organism evidence="1 2">
    <name type="scientific">Chengkuizengella marina</name>
    <dbReference type="NCBI Taxonomy" id="2507566"/>
    <lineage>
        <taxon>Bacteria</taxon>
        <taxon>Bacillati</taxon>
        <taxon>Bacillota</taxon>
        <taxon>Bacilli</taxon>
        <taxon>Bacillales</taxon>
        <taxon>Paenibacillaceae</taxon>
        <taxon>Chengkuizengella</taxon>
    </lineage>
</organism>
<evidence type="ECO:0000313" key="1">
    <source>
        <dbReference type="EMBL" id="NBI27867.1"/>
    </source>
</evidence>
<keyword evidence="1" id="KW-0378">Hydrolase</keyword>
<dbReference type="AlphaFoldDB" id="A0A6N9PY24"/>
<dbReference type="GO" id="GO:0016787">
    <property type="term" value="F:hydrolase activity"/>
    <property type="evidence" value="ECO:0007669"/>
    <property type="project" value="UniProtKB-KW"/>
</dbReference>
<dbReference type="Gene3D" id="3.60.15.10">
    <property type="entry name" value="Ribonuclease Z/Hydroxyacylglutathione hydrolase-like"/>
    <property type="match status" value="1"/>
</dbReference>
<dbReference type="EMBL" id="SIJB01000007">
    <property type="protein sequence ID" value="NBI27867.1"/>
    <property type="molecule type" value="Genomic_DNA"/>
</dbReference>
<dbReference type="InterPro" id="IPR036866">
    <property type="entry name" value="RibonucZ/Hydroxyglut_hydro"/>
</dbReference>
<accession>A0A6N9PY24</accession>
<protein>
    <submittedName>
        <fullName evidence="1">MBL fold metallo-hydrolase</fullName>
    </submittedName>
</protein>
<comment type="caution">
    <text evidence="1">The sequence shown here is derived from an EMBL/GenBank/DDBJ whole genome shotgun (WGS) entry which is preliminary data.</text>
</comment>
<dbReference type="Proteomes" id="UP000448943">
    <property type="component" value="Unassembled WGS sequence"/>
</dbReference>
<proteinExistence type="predicted"/>
<dbReference type="PANTHER" id="PTHR43546:SF8">
    <property type="entry name" value="METALLO-BETA-LACTAMASE DOMAIN-CONTAINING PROTEIN"/>
    <property type="match status" value="1"/>
</dbReference>